<dbReference type="AlphaFoldDB" id="A0A4Z1E173"/>
<dbReference type="EMBL" id="RHPJ01000003">
    <property type="protein sequence ID" value="TGO04818.1"/>
    <property type="molecule type" value="Genomic_DNA"/>
</dbReference>
<organism evidence="1 2">
    <name type="scientific">Serinibacter arcticus</name>
    <dbReference type="NCBI Taxonomy" id="1655435"/>
    <lineage>
        <taxon>Bacteria</taxon>
        <taxon>Bacillati</taxon>
        <taxon>Actinomycetota</taxon>
        <taxon>Actinomycetes</taxon>
        <taxon>Micrococcales</taxon>
        <taxon>Beutenbergiaceae</taxon>
        <taxon>Serinibacter</taxon>
    </lineage>
</organism>
<protein>
    <recommendedName>
        <fullName evidence="3">Phosphodiesterase</fullName>
    </recommendedName>
</protein>
<name>A0A4Z1E173_9MICO</name>
<dbReference type="InterPro" id="IPR046040">
    <property type="entry name" value="DUF5998"/>
</dbReference>
<accession>A0A4Z1E173</accession>
<comment type="caution">
    <text evidence="1">The sequence shown here is derived from an EMBL/GenBank/DDBJ whole genome shotgun (WGS) entry which is preliminary data.</text>
</comment>
<proteinExistence type="predicted"/>
<dbReference type="RefSeq" id="WP_135850356.1">
    <property type="nucleotide sequence ID" value="NZ_RHPJ01000003.1"/>
</dbReference>
<sequence>MRQTSAHTDLLDDITLSGYYPELVTDVIDLALAGEAVAAHLLQPETTFDDAEVRRHLTALVLTPRRLLVAHVDDQVVDGTLTAVASTEAVPLRELRSVVITQGFSDPAAQGGSRRRDITISLGWGAVQRIDLEPAGCADPSCEADHGLTGASTPDDLLIRVSAEAEGEPALAGAVAFARALSAATSLT</sequence>
<keyword evidence="2" id="KW-1185">Reference proteome</keyword>
<gene>
    <name evidence="1" type="ORF">SERN_2411</name>
</gene>
<dbReference type="OrthoDB" id="3725224at2"/>
<dbReference type="Pfam" id="PF19461">
    <property type="entry name" value="DUF5998"/>
    <property type="match status" value="1"/>
</dbReference>
<evidence type="ECO:0000313" key="1">
    <source>
        <dbReference type="EMBL" id="TGO04818.1"/>
    </source>
</evidence>
<reference evidence="1 2" key="1">
    <citation type="submission" date="2018-11" db="EMBL/GenBank/DDBJ databases">
        <title>Complete genome sequencing of the Actinobacteria Serinibacter sp. K3-2.</title>
        <authorList>
            <person name="Rakitin A.L."/>
            <person name="Beletsky A.V."/>
            <person name="Mardanov A.V."/>
            <person name="Ravin N.V."/>
            <person name="Gromova A.S."/>
            <person name="Filippova S.N."/>
            <person name="Gal'Chenko V.F."/>
        </authorList>
    </citation>
    <scope>NUCLEOTIDE SEQUENCE [LARGE SCALE GENOMIC DNA]</scope>
    <source>
        <strain evidence="1 2">K3-2</strain>
    </source>
</reference>
<evidence type="ECO:0000313" key="2">
    <source>
        <dbReference type="Proteomes" id="UP000297318"/>
    </source>
</evidence>
<evidence type="ECO:0008006" key="3">
    <source>
        <dbReference type="Google" id="ProtNLM"/>
    </source>
</evidence>
<dbReference type="Proteomes" id="UP000297318">
    <property type="component" value="Unassembled WGS sequence"/>
</dbReference>